<feature type="transmembrane region" description="Helical" evidence="9">
    <location>
        <begin position="398"/>
        <end position="418"/>
    </location>
</feature>
<dbReference type="InterPro" id="IPR000719">
    <property type="entry name" value="Prot_kinase_dom"/>
</dbReference>
<keyword evidence="4 7" id="KW-0547">Nucleotide-binding</keyword>
<name>A0A9D2TPN0_9CORY</name>
<dbReference type="GO" id="GO:0005524">
    <property type="term" value="F:ATP binding"/>
    <property type="evidence" value="ECO:0007669"/>
    <property type="project" value="UniProtKB-UniRule"/>
</dbReference>
<evidence type="ECO:0000256" key="8">
    <source>
        <dbReference type="SAM" id="MobiDB-lite"/>
    </source>
</evidence>
<dbReference type="PROSITE" id="PS00107">
    <property type="entry name" value="PROTEIN_KINASE_ATP"/>
    <property type="match status" value="1"/>
</dbReference>
<dbReference type="AlphaFoldDB" id="A0A9D2TPN0"/>
<feature type="compositionally biased region" description="Acidic residues" evidence="8">
    <location>
        <begin position="454"/>
        <end position="463"/>
    </location>
</feature>
<reference evidence="11" key="1">
    <citation type="journal article" date="2021" name="PeerJ">
        <title>Extensive microbial diversity within the chicken gut microbiome revealed by metagenomics and culture.</title>
        <authorList>
            <person name="Gilroy R."/>
            <person name="Ravi A."/>
            <person name="Getino M."/>
            <person name="Pursley I."/>
            <person name="Horton D.L."/>
            <person name="Alikhan N.F."/>
            <person name="Baker D."/>
            <person name="Gharbi K."/>
            <person name="Hall N."/>
            <person name="Watson M."/>
            <person name="Adriaenssens E.M."/>
            <person name="Foster-Nyarko E."/>
            <person name="Jarju S."/>
            <person name="Secka A."/>
            <person name="Antonio M."/>
            <person name="Oren A."/>
            <person name="Chaudhuri R.R."/>
            <person name="La Ragione R."/>
            <person name="Hildebrand F."/>
            <person name="Pallen M.J."/>
        </authorList>
    </citation>
    <scope>NUCLEOTIDE SEQUENCE</scope>
    <source>
        <strain evidence="11">ChiHjej13B12-4958</strain>
    </source>
</reference>
<gene>
    <name evidence="11" type="ORF">H9751_04940</name>
</gene>
<evidence type="ECO:0000256" key="6">
    <source>
        <dbReference type="ARBA" id="ARBA00022840"/>
    </source>
</evidence>
<reference evidence="11" key="2">
    <citation type="submission" date="2021-04" db="EMBL/GenBank/DDBJ databases">
        <authorList>
            <person name="Gilroy R."/>
        </authorList>
    </citation>
    <scope>NUCLEOTIDE SEQUENCE</scope>
    <source>
        <strain evidence="11">ChiHjej13B12-4958</strain>
    </source>
</reference>
<feature type="binding site" evidence="7">
    <location>
        <position position="105"/>
    </location>
    <ligand>
        <name>ATP</name>
        <dbReference type="ChEBI" id="CHEBI:30616"/>
    </ligand>
</feature>
<keyword evidence="5 11" id="KW-0418">Kinase</keyword>
<keyword evidence="2 11" id="KW-0723">Serine/threonine-protein kinase</keyword>
<feature type="region of interest" description="Disordered" evidence="8">
    <location>
        <begin position="343"/>
        <end position="394"/>
    </location>
</feature>
<evidence type="ECO:0000256" key="7">
    <source>
        <dbReference type="PROSITE-ProRule" id="PRU10141"/>
    </source>
</evidence>
<dbReference type="Gene3D" id="3.30.200.20">
    <property type="entry name" value="Phosphorylase Kinase, domain 1"/>
    <property type="match status" value="1"/>
</dbReference>
<dbReference type="GO" id="GO:0004674">
    <property type="term" value="F:protein serine/threonine kinase activity"/>
    <property type="evidence" value="ECO:0007669"/>
    <property type="project" value="UniProtKB-KW"/>
</dbReference>
<dbReference type="PROSITE" id="PS00108">
    <property type="entry name" value="PROTEIN_KINASE_ST"/>
    <property type="match status" value="1"/>
</dbReference>
<dbReference type="EMBL" id="DWVP01000011">
    <property type="protein sequence ID" value="HJC84883.1"/>
    <property type="molecule type" value="Genomic_DNA"/>
</dbReference>
<dbReference type="InterPro" id="IPR008271">
    <property type="entry name" value="Ser/Thr_kinase_AS"/>
</dbReference>
<dbReference type="Gene3D" id="1.10.510.10">
    <property type="entry name" value="Transferase(Phosphotransferase) domain 1"/>
    <property type="match status" value="1"/>
</dbReference>
<comment type="caution">
    <text evidence="11">The sequence shown here is derived from an EMBL/GenBank/DDBJ whole genome shotgun (WGS) entry which is preliminary data.</text>
</comment>
<dbReference type="PROSITE" id="PS50011">
    <property type="entry name" value="PROTEIN_KINASE_DOM"/>
    <property type="match status" value="1"/>
</dbReference>
<evidence type="ECO:0000256" key="9">
    <source>
        <dbReference type="SAM" id="Phobius"/>
    </source>
</evidence>
<feature type="domain" description="Protein kinase" evidence="10">
    <location>
        <begin position="76"/>
        <end position="337"/>
    </location>
</feature>
<evidence type="ECO:0000259" key="10">
    <source>
        <dbReference type="PROSITE" id="PS50011"/>
    </source>
</evidence>
<feature type="compositionally biased region" description="Polar residues" evidence="8">
    <location>
        <begin position="385"/>
        <end position="394"/>
    </location>
</feature>
<feature type="compositionally biased region" description="Basic and acidic residues" evidence="8">
    <location>
        <begin position="31"/>
        <end position="46"/>
    </location>
</feature>
<keyword evidence="9" id="KW-0812">Transmembrane</keyword>
<keyword evidence="3" id="KW-0808">Transferase</keyword>
<evidence type="ECO:0000256" key="5">
    <source>
        <dbReference type="ARBA" id="ARBA00022777"/>
    </source>
</evidence>
<evidence type="ECO:0000256" key="1">
    <source>
        <dbReference type="ARBA" id="ARBA00012513"/>
    </source>
</evidence>
<feature type="compositionally biased region" description="Gly residues" evidence="8">
    <location>
        <begin position="52"/>
        <end position="69"/>
    </location>
</feature>
<feature type="region of interest" description="Disordered" evidence="8">
    <location>
        <begin position="425"/>
        <end position="559"/>
    </location>
</feature>
<dbReference type="InterPro" id="IPR011009">
    <property type="entry name" value="Kinase-like_dom_sf"/>
</dbReference>
<keyword evidence="9" id="KW-1133">Transmembrane helix</keyword>
<organism evidence="11 12">
    <name type="scientific">Candidatus Corynebacterium faecigallinarum</name>
    <dbReference type="NCBI Taxonomy" id="2838528"/>
    <lineage>
        <taxon>Bacteria</taxon>
        <taxon>Bacillati</taxon>
        <taxon>Actinomycetota</taxon>
        <taxon>Actinomycetes</taxon>
        <taxon>Mycobacteriales</taxon>
        <taxon>Corynebacteriaceae</taxon>
        <taxon>Corynebacterium</taxon>
    </lineage>
</organism>
<dbReference type="SMART" id="SM00220">
    <property type="entry name" value="S_TKc"/>
    <property type="match status" value="1"/>
</dbReference>
<feature type="compositionally biased region" description="Low complexity" evidence="8">
    <location>
        <begin position="530"/>
        <end position="553"/>
    </location>
</feature>
<dbReference type="Pfam" id="PF00069">
    <property type="entry name" value="Pkinase"/>
    <property type="match status" value="1"/>
</dbReference>
<dbReference type="EC" id="2.7.11.1" evidence="1"/>
<dbReference type="Proteomes" id="UP000823858">
    <property type="component" value="Unassembled WGS sequence"/>
</dbReference>
<evidence type="ECO:0000256" key="3">
    <source>
        <dbReference type="ARBA" id="ARBA00022679"/>
    </source>
</evidence>
<dbReference type="SUPFAM" id="SSF56112">
    <property type="entry name" value="Protein kinase-like (PK-like)"/>
    <property type="match status" value="1"/>
</dbReference>
<keyword evidence="6 7" id="KW-0067">ATP-binding</keyword>
<dbReference type="PANTHER" id="PTHR43289">
    <property type="entry name" value="MITOGEN-ACTIVATED PROTEIN KINASE KINASE KINASE 20-RELATED"/>
    <property type="match status" value="1"/>
</dbReference>
<sequence>MTGPSDGNGANGASGQTPDDGTRLFGTSDPSQRDRAAADRIQRVLDTHYGSAGDGADGADGADGTGDTGAGSRQRFTVSRIVGRGGMSTVWLAYDAEQGRDVAVKVLKPELTDDPEFRHRFRQEAESAETIDSDNVVATFDYGEQSNVDGTGVTYCFIVMEYVQGESLADILARQRTLPEVMALDLIAQAAVGLQAIHSRGLIHRDIKPGNLMVTADGVVKVTDFGIAKAASAVPLTRTGMVVGTAQYVSPEQAQGLAIEPSSDVYSLGVVGYEVLAGERPFAGDSTVSVALKHINETAPDLPDSVSEPMRQLIAICLRKDASARYPDGAALAAATVPVRDGQLPPDPAAGVIPVPPSLAGQPSTGEGSAPLAQVTDESNMGPAPSTSKRSGNRSGSWILALVIALVAALALLGWAVYSMNRDDDSVTVPTQTETITDRVTEEQTVVPPPVTEEPTEPGDTDSPETSTPPTDTDPTGTPTDTDPGDPGPTDTGTPTTPTDPTEGNGGNDDVEDILDWPLNLGDSETTDPETTNGAGNAGENGDTTSNGAAGAGALMGPL</sequence>
<evidence type="ECO:0000256" key="4">
    <source>
        <dbReference type="ARBA" id="ARBA00022741"/>
    </source>
</evidence>
<evidence type="ECO:0000256" key="2">
    <source>
        <dbReference type="ARBA" id="ARBA00022527"/>
    </source>
</evidence>
<evidence type="ECO:0000313" key="12">
    <source>
        <dbReference type="Proteomes" id="UP000823858"/>
    </source>
</evidence>
<evidence type="ECO:0000313" key="11">
    <source>
        <dbReference type="EMBL" id="HJC84883.1"/>
    </source>
</evidence>
<accession>A0A9D2TPN0</accession>
<proteinExistence type="predicted"/>
<dbReference type="FunFam" id="1.10.510.10:FF:000021">
    <property type="entry name" value="Serine/threonine protein kinase"/>
    <property type="match status" value="1"/>
</dbReference>
<dbReference type="InterPro" id="IPR017441">
    <property type="entry name" value="Protein_kinase_ATP_BS"/>
</dbReference>
<feature type="region of interest" description="Disordered" evidence="8">
    <location>
        <begin position="1"/>
        <end position="72"/>
    </location>
</feature>
<feature type="compositionally biased region" description="Low complexity" evidence="8">
    <location>
        <begin position="464"/>
        <end position="482"/>
    </location>
</feature>
<dbReference type="CDD" id="cd14014">
    <property type="entry name" value="STKc_PknB_like"/>
    <property type="match status" value="1"/>
</dbReference>
<feature type="compositionally biased region" description="Low complexity" evidence="8">
    <location>
        <begin position="488"/>
        <end position="503"/>
    </location>
</feature>
<protein>
    <recommendedName>
        <fullName evidence="1">non-specific serine/threonine protein kinase</fullName>
        <ecNumber evidence="1">2.7.11.1</ecNumber>
    </recommendedName>
</protein>
<keyword evidence="9" id="KW-0472">Membrane</keyword>
<dbReference type="PANTHER" id="PTHR43289:SF6">
    <property type="entry name" value="SERINE_THREONINE-PROTEIN KINASE NEKL-3"/>
    <property type="match status" value="1"/>
</dbReference>